<accession>A0A9D3Q0Z8</accession>
<name>A0A9D3Q0Z8_MEGAT</name>
<sequence length="205" mass="22416">MRTGGGTTDTSGPGSSRAGPASVWMSVWLLCSGTMDTSGAAAVFSTIQWPLPSRPSSSPDASTGCAIWSSTLRLRGRARWCTPAHHSLVPSRPDRWWDSKGYVQPALVLLDPVHDTPRGGVFHSPQQKIDGQMWFLAKHQKEWRFTCGLVGRGIICKGDVGKLGQDLLFQNLWQDQLEDLRPTIRTVDPAVHGSILLHHSVPLAE</sequence>
<dbReference type="AlphaFoldDB" id="A0A9D3Q0Z8"/>
<protein>
    <submittedName>
        <fullName evidence="1">Uncharacterized protein</fullName>
    </submittedName>
</protein>
<reference evidence="1" key="1">
    <citation type="submission" date="2021-01" db="EMBL/GenBank/DDBJ databases">
        <authorList>
            <person name="Zahm M."/>
            <person name="Roques C."/>
            <person name="Cabau C."/>
            <person name="Klopp C."/>
            <person name="Donnadieu C."/>
            <person name="Jouanno E."/>
            <person name="Lampietro C."/>
            <person name="Louis A."/>
            <person name="Herpin A."/>
            <person name="Echchiki A."/>
            <person name="Berthelot C."/>
            <person name="Parey E."/>
            <person name="Roest-Crollius H."/>
            <person name="Braasch I."/>
            <person name="Postlethwait J."/>
            <person name="Bobe J."/>
            <person name="Montfort J."/>
            <person name="Bouchez O."/>
            <person name="Begum T."/>
            <person name="Mejri S."/>
            <person name="Adams A."/>
            <person name="Chen W.-J."/>
            <person name="Guiguen Y."/>
        </authorList>
    </citation>
    <scope>NUCLEOTIDE SEQUENCE</scope>
    <source>
        <strain evidence="1">YG-15Mar2019-1</strain>
        <tissue evidence="1">Brain</tissue>
    </source>
</reference>
<evidence type="ECO:0000313" key="1">
    <source>
        <dbReference type="EMBL" id="KAG7473484.1"/>
    </source>
</evidence>
<evidence type="ECO:0000313" key="2">
    <source>
        <dbReference type="Proteomes" id="UP001046870"/>
    </source>
</evidence>
<dbReference type="EMBL" id="JAFDVH010000007">
    <property type="protein sequence ID" value="KAG7473484.1"/>
    <property type="molecule type" value="Genomic_DNA"/>
</dbReference>
<gene>
    <name evidence="1" type="ORF">MATL_G00096400</name>
</gene>
<organism evidence="1 2">
    <name type="scientific">Megalops atlanticus</name>
    <name type="common">Tarpon</name>
    <name type="synonym">Clupea gigantea</name>
    <dbReference type="NCBI Taxonomy" id="7932"/>
    <lineage>
        <taxon>Eukaryota</taxon>
        <taxon>Metazoa</taxon>
        <taxon>Chordata</taxon>
        <taxon>Craniata</taxon>
        <taxon>Vertebrata</taxon>
        <taxon>Euteleostomi</taxon>
        <taxon>Actinopterygii</taxon>
        <taxon>Neopterygii</taxon>
        <taxon>Teleostei</taxon>
        <taxon>Elopiformes</taxon>
        <taxon>Megalopidae</taxon>
        <taxon>Megalops</taxon>
    </lineage>
</organism>
<comment type="caution">
    <text evidence="1">The sequence shown here is derived from an EMBL/GenBank/DDBJ whole genome shotgun (WGS) entry which is preliminary data.</text>
</comment>
<proteinExistence type="predicted"/>
<keyword evidence="2" id="KW-1185">Reference proteome</keyword>
<dbReference type="Proteomes" id="UP001046870">
    <property type="component" value="Chromosome 7"/>
</dbReference>